<proteinExistence type="predicted"/>
<accession>A0A5B7DUP0</accession>
<reference evidence="2 3" key="1">
    <citation type="submission" date="2019-05" db="EMBL/GenBank/DDBJ databases">
        <title>Another draft genome of Portunus trituberculatus and its Hox gene families provides insights of decapod evolution.</title>
        <authorList>
            <person name="Jeong J.-H."/>
            <person name="Song I."/>
            <person name="Kim S."/>
            <person name="Choi T."/>
            <person name="Kim D."/>
            <person name="Ryu S."/>
            <person name="Kim W."/>
        </authorList>
    </citation>
    <scope>NUCLEOTIDE SEQUENCE [LARGE SCALE GENOMIC DNA]</scope>
    <source>
        <tissue evidence="2">Muscle</tissue>
    </source>
</reference>
<evidence type="ECO:0000256" key="1">
    <source>
        <dbReference type="SAM" id="MobiDB-lite"/>
    </source>
</evidence>
<evidence type="ECO:0000313" key="2">
    <source>
        <dbReference type="EMBL" id="MPC25200.1"/>
    </source>
</evidence>
<organism evidence="2 3">
    <name type="scientific">Portunus trituberculatus</name>
    <name type="common">Swimming crab</name>
    <name type="synonym">Neptunus trituberculatus</name>
    <dbReference type="NCBI Taxonomy" id="210409"/>
    <lineage>
        <taxon>Eukaryota</taxon>
        <taxon>Metazoa</taxon>
        <taxon>Ecdysozoa</taxon>
        <taxon>Arthropoda</taxon>
        <taxon>Crustacea</taxon>
        <taxon>Multicrustacea</taxon>
        <taxon>Malacostraca</taxon>
        <taxon>Eumalacostraca</taxon>
        <taxon>Eucarida</taxon>
        <taxon>Decapoda</taxon>
        <taxon>Pleocyemata</taxon>
        <taxon>Brachyura</taxon>
        <taxon>Eubrachyura</taxon>
        <taxon>Portunoidea</taxon>
        <taxon>Portunidae</taxon>
        <taxon>Portuninae</taxon>
        <taxon>Portunus</taxon>
    </lineage>
</organism>
<dbReference type="EMBL" id="VSRR010001430">
    <property type="protein sequence ID" value="MPC25200.1"/>
    <property type="molecule type" value="Genomic_DNA"/>
</dbReference>
<feature type="compositionally biased region" description="Basic and acidic residues" evidence="1">
    <location>
        <begin position="25"/>
        <end position="36"/>
    </location>
</feature>
<dbReference type="Proteomes" id="UP000324222">
    <property type="component" value="Unassembled WGS sequence"/>
</dbReference>
<comment type="caution">
    <text evidence="2">The sequence shown here is derived from an EMBL/GenBank/DDBJ whole genome shotgun (WGS) entry which is preliminary data.</text>
</comment>
<name>A0A5B7DUP0_PORTR</name>
<sequence>MFCSQRCNKKLTMPRADSLPPVETPDDHEGQLKHPETAQMEPYVRVPCCELACSGWKGAADDKTETGYHKSA</sequence>
<evidence type="ECO:0000313" key="3">
    <source>
        <dbReference type="Proteomes" id="UP000324222"/>
    </source>
</evidence>
<keyword evidence="3" id="KW-1185">Reference proteome</keyword>
<protein>
    <submittedName>
        <fullName evidence="2">Uncharacterized protein</fullName>
    </submittedName>
</protein>
<dbReference type="AlphaFoldDB" id="A0A5B7DUP0"/>
<gene>
    <name evidence="2" type="ORF">E2C01_018304</name>
</gene>
<feature type="region of interest" description="Disordered" evidence="1">
    <location>
        <begin position="14"/>
        <end position="38"/>
    </location>
</feature>